<accession>A0ABQ6CYG9</accession>
<dbReference type="InterPro" id="IPR015168">
    <property type="entry name" value="SsuA/THI5"/>
</dbReference>
<evidence type="ECO:0000256" key="1">
    <source>
        <dbReference type="ARBA" id="ARBA00004418"/>
    </source>
</evidence>
<comment type="similarity">
    <text evidence="2">Belongs to the bacterial solute-binding protein SsuA/TauA family.</text>
</comment>
<organism evidence="6 7">
    <name type="scientific">Labrys miyagiensis</name>
    <dbReference type="NCBI Taxonomy" id="346912"/>
    <lineage>
        <taxon>Bacteria</taxon>
        <taxon>Pseudomonadati</taxon>
        <taxon>Pseudomonadota</taxon>
        <taxon>Alphaproteobacteria</taxon>
        <taxon>Hyphomicrobiales</taxon>
        <taxon>Xanthobacteraceae</taxon>
        <taxon>Labrys</taxon>
    </lineage>
</organism>
<name>A0ABQ6CYG9_9HYPH</name>
<protein>
    <submittedName>
        <fullName evidence="6">Taurine ABC transporter substrate-binding protein</fullName>
    </submittedName>
</protein>
<keyword evidence="3 4" id="KW-0732">Signal</keyword>
<dbReference type="Gene3D" id="3.40.190.10">
    <property type="entry name" value="Periplasmic binding protein-like II"/>
    <property type="match status" value="2"/>
</dbReference>
<dbReference type="SMART" id="SM00062">
    <property type="entry name" value="PBPb"/>
    <property type="match status" value="1"/>
</dbReference>
<gene>
    <name evidence="6" type="ORF">GCM10007874_71060</name>
</gene>
<keyword evidence="7" id="KW-1185">Reference proteome</keyword>
<dbReference type="NCBIfam" id="TIGR01729">
    <property type="entry name" value="taurine_ABC_bnd"/>
    <property type="match status" value="1"/>
</dbReference>
<dbReference type="Pfam" id="PF09084">
    <property type="entry name" value="NMT1"/>
    <property type="match status" value="1"/>
</dbReference>
<evidence type="ECO:0000259" key="5">
    <source>
        <dbReference type="SMART" id="SM00062"/>
    </source>
</evidence>
<dbReference type="InterPro" id="IPR001638">
    <property type="entry name" value="Solute-binding_3/MltF_N"/>
</dbReference>
<dbReference type="PROSITE" id="PS51318">
    <property type="entry name" value="TAT"/>
    <property type="match status" value="1"/>
</dbReference>
<feature type="chain" id="PRO_5045948709" evidence="4">
    <location>
        <begin position="27"/>
        <end position="337"/>
    </location>
</feature>
<dbReference type="Proteomes" id="UP001156882">
    <property type="component" value="Unassembled WGS sequence"/>
</dbReference>
<evidence type="ECO:0000256" key="3">
    <source>
        <dbReference type="ARBA" id="ARBA00022729"/>
    </source>
</evidence>
<dbReference type="InterPro" id="IPR006311">
    <property type="entry name" value="TAT_signal"/>
</dbReference>
<evidence type="ECO:0000256" key="2">
    <source>
        <dbReference type="ARBA" id="ARBA00010742"/>
    </source>
</evidence>
<comment type="caution">
    <text evidence="6">The sequence shown here is derived from an EMBL/GenBank/DDBJ whole genome shotgun (WGS) entry which is preliminary data.</text>
</comment>
<dbReference type="PANTHER" id="PTHR30024:SF47">
    <property type="entry name" value="TAURINE-BINDING PERIPLASMIC PROTEIN"/>
    <property type="match status" value="1"/>
</dbReference>
<comment type="subcellular location">
    <subcellularLocation>
        <location evidence="1">Periplasm</location>
    </subcellularLocation>
</comment>
<evidence type="ECO:0000256" key="4">
    <source>
        <dbReference type="SAM" id="SignalP"/>
    </source>
</evidence>
<dbReference type="RefSeq" id="WP_284317008.1">
    <property type="nucleotide sequence ID" value="NZ_BSPC01000096.1"/>
</dbReference>
<dbReference type="InterPro" id="IPR010068">
    <property type="entry name" value="Peri-bd_TauA"/>
</dbReference>
<sequence>MSAINRRLLLAAGLALGTALASPAFAADNKVTIGFQTGVDPAKVAQAAGDYEKATGWTIEWRKFDSGADVITAIASGDVQIGYVGSSPLAAAASRQLPIETIFVAALLGDSEELVVRDGIKDPKDLVGKKIGTPFVSTSHYSLLAALKHWDIDPKSVQVLNLRPPELAAAFERGDIDGGYVWDPALGKLKEKGKVLVSSADVAKWGAPTFDAWIASTDFAKAHPDVVTAFVKVTGQSYKAYRDNPDAWTATSDQAKAIARLTGSKPEDVPGLLKSNVWPLLAEQSSPELLGGASVKAIADTAAFLAEQKKIPAVLPDYSAYVNKTYAAQALTKLSSQ</sequence>
<feature type="signal peptide" evidence="4">
    <location>
        <begin position="1"/>
        <end position="26"/>
    </location>
</feature>
<proteinExistence type="inferred from homology"/>
<dbReference type="CDD" id="cd13560">
    <property type="entry name" value="PBP2_taurine"/>
    <property type="match status" value="1"/>
</dbReference>
<feature type="domain" description="Solute-binding protein family 3/N-terminal" evidence="5">
    <location>
        <begin position="30"/>
        <end position="245"/>
    </location>
</feature>
<dbReference type="EMBL" id="BSPC01000096">
    <property type="protein sequence ID" value="GLS24085.1"/>
    <property type="molecule type" value="Genomic_DNA"/>
</dbReference>
<dbReference type="SUPFAM" id="SSF53850">
    <property type="entry name" value="Periplasmic binding protein-like II"/>
    <property type="match status" value="1"/>
</dbReference>
<evidence type="ECO:0000313" key="7">
    <source>
        <dbReference type="Proteomes" id="UP001156882"/>
    </source>
</evidence>
<reference evidence="7" key="1">
    <citation type="journal article" date="2019" name="Int. J. Syst. Evol. Microbiol.">
        <title>The Global Catalogue of Microorganisms (GCM) 10K type strain sequencing project: providing services to taxonomists for standard genome sequencing and annotation.</title>
        <authorList>
            <consortium name="The Broad Institute Genomics Platform"/>
            <consortium name="The Broad Institute Genome Sequencing Center for Infectious Disease"/>
            <person name="Wu L."/>
            <person name="Ma J."/>
        </authorList>
    </citation>
    <scope>NUCLEOTIDE SEQUENCE [LARGE SCALE GENOMIC DNA]</scope>
    <source>
        <strain evidence="7">NBRC 101365</strain>
    </source>
</reference>
<dbReference type="PANTHER" id="PTHR30024">
    <property type="entry name" value="ALIPHATIC SULFONATES-BINDING PROTEIN-RELATED"/>
    <property type="match status" value="1"/>
</dbReference>
<evidence type="ECO:0000313" key="6">
    <source>
        <dbReference type="EMBL" id="GLS24085.1"/>
    </source>
</evidence>